<dbReference type="PROSITE" id="PS51257">
    <property type="entry name" value="PROKAR_LIPOPROTEIN"/>
    <property type="match status" value="1"/>
</dbReference>
<gene>
    <name evidence="2" type="ORF">HMH01_12305</name>
</gene>
<keyword evidence="1" id="KW-0472">Membrane</keyword>
<dbReference type="RefSeq" id="WP_171325977.1">
    <property type="nucleotide sequence ID" value="NZ_JABFBC010000002.1"/>
</dbReference>
<evidence type="ECO:0000313" key="3">
    <source>
        <dbReference type="Proteomes" id="UP000572377"/>
    </source>
</evidence>
<reference evidence="2 3" key="1">
    <citation type="submission" date="2020-05" db="EMBL/GenBank/DDBJ databases">
        <title>Gimesia benthica sp. nov., a novel planctomycete isolated from a deep-sea water sample of the Northwest Indian Ocean.</title>
        <authorList>
            <person name="Wang J."/>
            <person name="Ruan C."/>
            <person name="Song L."/>
            <person name="Zhu Y."/>
            <person name="Li A."/>
            <person name="Zheng X."/>
            <person name="Wang L."/>
            <person name="Lu Z."/>
            <person name="Huang Y."/>
            <person name="Du W."/>
            <person name="Zhou Y."/>
            <person name="Huang L."/>
            <person name="Dai X."/>
        </authorList>
    </citation>
    <scope>NUCLEOTIDE SEQUENCE [LARGE SCALE GENOMIC DNA]</scope>
    <source>
        <strain evidence="2 3">YYQ-30</strain>
    </source>
</reference>
<comment type="caution">
    <text evidence="2">The sequence shown here is derived from an EMBL/GenBank/DDBJ whole genome shotgun (WGS) entry which is preliminary data.</text>
</comment>
<dbReference type="Proteomes" id="UP000572377">
    <property type="component" value="Unassembled WGS sequence"/>
</dbReference>
<protein>
    <submittedName>
        <fullName evidence="2">Uncharacterized protein</fullName>
    </submittedName>
</protein>
<evidence type="ECO:0000313" key="2">
    <source>
        <dbReference type="EMBL" id="NNU81219.1"/>
    </source>
</evidence>
<dbReference type="EMBL" id="JABFBC010000002">
    <property type="protein sequence ID" value="NNU81219.1"/>
    <property type="molecule type" value="Genomic_DNA"/>
</dbReference>
<keyword evidence="3" id="KW-1185">Reference proteome</keyword>
<organism evidence="2 3">
    <name type="scientific">Halovulum dunhuangense</name>
    <dbReference type="NCBI Taxonomy" id="1505036"/>
    <lineage>
        <taxon>Bacteria</taxon>
        <taxon>Pseudomonadati</taxon>
        <taxon>Pseudomonadota</taxon>
        <taxon>Alphaproteobacteria</taxon>
        <taxon>Rhodobacterales</taxon>
        <taxon>Paracoccaceae</taxon>
        <taxon>Halovulum</taxon>
    </lineage>
</organism>
<dbReference type="AlphaFoldDB" id="A0A849L4F6"/>
<keyword evidence="1" id="KW-1133">Transmembrane helix</keyword>
<name>A0A849L4F6_9RHOB</name>
<keyword evidence="1" id="KW-0812">Transmembrane</keyword>
<sequence length="77" mass="7778">MTRKVGFDEDETGKARAGKGPGLQLLLVALGCLLAGGGVWTLMSGRILAAVALIVAGVAIFTTGASALIRRAAGLKR</sequence>
<proteinExistence type="predicted"/>
<feature type="transmembrane region" description="Helical" evidence="1">
    <location>
        <begin position="47"/>
        <end position="69"/>
    </location>
</feature>
<accession>A0A849L4F6</accession>
<feature type="transmembrane region" description="Helical" evidence="1">
    <location>
        <begin position="21"/>
        <end position="41"/>
    </location>
</feature>
<evidence type="ECO:0000256" key="1">
    <source>
        <dbReference type="SAM" id="Phobius"/>
    </source>
</evidence>